<evidence type="ECO:0000256" key="4">
    <source>
        <dbReference type="ARBA" id="ARBA00022840"/>
    </source>
</evidence>
<evidence type="ECO:0000256" key="3">
    <source>
        <dbReference type="ARBA" id="ARBA00022821"/>
    </source>
</evidence>
<keyword evidence="1" id="KW-0677">Repeat</keyword>
<dbReference type="PRINTS" id="PR00364">
    <property type="entry name" value="DISEASERSIST"/>
</dbReference>
<dbReference type="Gene3D" id="1.20.5.4130">
    <property type="match status" value="1"/>
</dbReference>
<name>A0A2P2MWX9_RHIMU</name>
<evidence type="ECO:0000256" key="2">
    <source>
        <dbReference type="ARBA" id="ARBA00022741"/>
    </source>
</evidence>
<sequence>MAEGLLLSVSERILGKLGSFASEEIGLWWGVNDEIGSLGRTVSRVKVVLLDAEDRQARGDDPVRDWLGELKEVIYDAEDLVDDFSTEVLRRQVTNEVRLFFSSSNRLAYGLKMGHKIKAIRKRLDAVMSVGKPFNFQQRPVDSSTFVMTKKREQTHSTLPEVVVGREVEKSAIRQLLLSDNYENNVIVISIFGIGGLGKTTLAQLTYNDENVKMHFNLRIWVCVSGDFNLELIVRKILESATGEKVKLSEMNPLKDFLHKIINEKKYLLVLDNVWNENFEKWSSLRDLLVGG</sequence>
<feature type="domain" description="Disease resistance N-terminal" evidence="6">
    <location>
        <begin position="13"/>
        <end position="96"/>
    </location>
</feature>
<evidence type="ECO:0000259" key="5">
    <source>
        <dbReference type="Pfam" id="PF00931"/>
    </source>
</evidence>
<dbReference type="InterPro" id="IPR038005">
    <property type="entry name" value="RX-like_CC"/>
</dbReference>
<evidence type="ECO:0000313" key="7">
    <source>
        <dbReference type="EMBL" id="MBX34734.1"/>
    </source>
</evidence>
<reference evidence="7" key="1">
    <citation type="submission" date="2018-02" db="EMBL/GenBank/DDBJ databases">
        <title>Rhizophora mucronata_Transcriptome.</title>
        <authorList>
            <person name="Meera S.P."/>
            <person name="Sreeshan A."/>
            <person name="Augustine A."/>
        </authorList>
    </citation>
    <scope>NUCLEOTIDE SEQUENCE</scope>
    <source>
        <tissue evidence="7">Leaf</tissue>
    </source>
</reference>
<organism evidence="7">
    <name type="scientific">Rhizophora mucronata</name>
    <name type="common">Asiatic mangrove</name>
    <dbReference type="NCBI Taxonomy" id="61149"/>
    <lineage>
        <taxon>Eukaryota</taxon>
        <taxon>Viridiplantae</taxon>
        <taxon>Streptophyta</taxon>
        <taxon>Embryophyta</taxon>
        <taxon>Tracheophyta</taxon>
        <taxon>Spermatophyta</taxon>
        <taxon>Magnoliopsida</taxon>
        <taxon>eudicotyledons</taxon>
        <taxon>Gunneridae</taxon>
        <taxon>Pentapetalae</taxon>
        <taxon>rosids</taxon>
        <taxon>fabids</taxon>
        <taxon>Malpighiales</taxon>
        <taxon>Rhizophoraceae</taxon>
        <taxon>Rhizophora</taxon>
    </lineage>
</organism>
<evidence type="ECO:0000259" key="6">
    <source>
        <dbReference type="Pfam" id="PF18052"/>
    </source>
</evidence>
<accession>A0A2P2MWX9</accession>
<dbReference type="PANTHER" id="PTHR36766">
    <property type="entry name" value="PLANT BROAD-SPECTRUM MILDEW RESISTANCE PROTEIN RPW8"/>
    <property type="match status" value="1"/>
</dbReference>
<dbReference type="GO" id="GO:0006952">
    <property type="term" value="P:defense response"/>
    <property type="evidence" value="ECO:0007669"/>
    <property type="project" value="UniProtKB-KW"/>
</dbReference>
<dbReference type="GO" id="GO:0005524">
    <property type="term" value="F:ATP binding"/>
    <property type="evidence" value="ECO:0007669"/>
    <property type="project" value="UniProtKB-KW"/>
</dbReference>
<dbReference type="SUPFAM" id="SSF52540">
    <property type="entry name" value="P-loop containing nucleoside triphosphate hydrolases"/>
    <property type="match status" value="1"/>
</dbReference>
<dbReference type="Pfam" id="PF00931">
    <property type="entry name" value="NB-ARC"/>
    <property type="match status" value="1"/>
</dbReference>
<dbReference type="EMBL" id="GGEC01054250">
    <property type="protein sequence ID" value="MBX34734.1"/>
    <property type="molecule type" value="Transcribed_RNA"/>
</dbReference>
<protein>
    <submittedName>
        <fullName evidence="7">Disease resistance protein RGA2</fullName>
    </submittedName>
</protein>
<dbReference type="Gene3D" id="3.40.50.300">
    <property type="entry name" value="P-loop containing nucleotide triphosphate hydrolases"/>
    <property type="match status" value="1"/>
</dbReference>
<dbReference type="PANTHER" id="PTHR36766:SF38">
    <property type="entry name" value="DISEASE RESISTANCE PROTEIN RGA3"/>
    <property type="match status" value="1"/>
</dbReference>
<feature type="domain" description="NB-ARC" evidence="5">
    <location>
        <begin position="170"/>
        <end position="282"/>
    </location>
</feature>
<proteinExistence type="predicted"/>
<dbReference type="InterPro" id="IPR041118">
    <property type="entry name" value="Rx_N"/>
</dbReference>
<dbReference type="AlphaFoldDB" id="A0A2P2MWX9"/>
<dbReference type="CDD" id="cd14798">
    <property type="entry name" value="RX-CC_like"/>
    <property type="match status" value="1"/>
</dbReference>
<dbReference type="Pfam" id="PF18052">
    <property type="entry name" value="Rx_N"/>
    <property type="match status" value="1"/>
</dbReference>
<keyword evidence="3" id="KW-0611">Plant defense</keyword>
<evidence type="ECO:0000256" key="1">
    <source>
        <dbReference type="ARBA" id="ARBA00022737"/>
    </source>
</evidence>
<keyword evidence="2" id="KW-0547">Nucleotide-binding</keyword>
<keyword evidence="4" id="KW-0067">ATP-binding</keyword>
<dbReference type="InterPro" id="IPR002182">
    <property type="entry name" value="NB-ARC"/>
</dbReference>
<dbReference type="InterPro" id="IPR027417">
    <property type="entry name" value="P-loop_NTPase"/>
</dbReference>
<dbReference type="GO" id="GO:0043531">
    <property type="term" value="F:ADP binding"/>
    <property type="evidence" value="ECO:0007669"/>
    <property type="project" value="InterPro"/>
</dbReference>